<evidence type="ECO:0000256" key="8">
    <source>
        <dbReference type="RuleBase" id="RU004187"/>
    </source>
</evidence>
<dbReference type="GO" id="GO:0016887">
    <property type="term" value="F:ATP hydrolysis activity"/>
    <property type="evidence" value="ECO:0007669"/>
    <property type="project" value="InterPro"/>
</dbReference>
<dbReference type="InterPro" id="IPR027409">
    <property type="entry name" value="GroEL-like_apical_dom_sf"/>
</dbReference>
<dbReference type="SUPFAM" id="SSF54849">
    <property type="entry name" value="GroEL-intermediate domain like"/>
    <property type="match status" value="1"/>
</dbReference>
<evidence type="ECO:0000256" key="4">
    <source>
        <dbReference type="ARBA" id="ARBA00022490"/>
    </source>
</evidence>
<reference evidence="10 11" key="1">
    <citation type="submission" date="2013-11" db="EMBL/GenBank/DDBJ databases">
        <title>Draft genome of the bovine lungworm Dictyocaulus viviparus.</title>
        <authorList>
            <person name="Mitreva M."/>
        </authorList>
    </citation>
    <scope>NUCLEOTIDE SEQUENCE [LARGE SCALE GENOMIC DNA]</scope>
    <source>
        <strain evidence="10 11">HannoverDv2000</strain>
    </source>
</reference>
<dbReference type="Pfam" id="PF00118">
    <property type="entry name" value="Cpn60_TCP1"/>
    <property type="match status" value="1"/>
</dbReference>
<dbReference type="FunFam" id="1.10.560.10:FF:000085">
    <property type="entry name" value="T-complex protein 1 subunit gamma"/>
    <property type="match status" value="1"/>
</dbReference>
<protein>
    <recommendedName>
        <fullName evidence="3 9">T-complex protein 1 subunit gamma</fullName>
    </recommendedName>
</protein>
<dbReference type="GO" id="GO:0140662">
    <property type="term" value="F:ATP-dependent protein folding chaperone"/>
    <property type="evidence" value="ECO:0007669"/>
    <property type="project" value="InterPro"/>
</dbReference>
<dbReference type="InterPro" id="IPR053374">
    <property type="entry name" value="TCP-1_chaperonin"/>
</dbReference>
<keyword evidence="7 8" id="KW-0143">Chaperone</keyword>
<sequence length="554" mass="61859">MMRGASQQPIIVLSQGTKRESGHHVQIGNITACKTIADVIRTSLGPRAMLKMLMDPMGGIVMTNDGNAILREITVKHPAAKSMIEIARTQDEETGDGTTSVIVLAGEVMAQAQPFLEQRVHPTIIIQAYRTALEDIVKLAEEKFSRVVDVNNDKEIVSVVKSCLGTKMLSKWMDLAVRISMDAVKTVKVHRGNTSEIDIKRYCRIEKIPGGTIEDTKVIKGVVLNKDVTHPKMRRRIENPRIVLLDCNLEYKKGESQTSLEIMNEEDISKILEQEEESIRRQCEDIIRVNPDLVFTEKGVSDLAQHFLLKAGVTTIRRLKKTDNNRLARLLVLPLYLVLCGARIVNDTTDLREQDVGTQADLFEILKIADEYYTYVTSKKTTACTICLRGPSKDVINEIERNLQDSLHVVRNVMLNPRLVPGGGALEMALAQSITEKGKSMEGIRQWPYKAISRALEVIPRTLIQNCGGNTIRQLTALRAKHAQSPENWTWGINGATGELVDMCRLDIWDPLSVRVQVLKTAIETSVMLLRIDDIVSGTKKSQQGDGQPKETPQ</sequence>
<name>A0A0D8XUJ5_DICVI</name>
<dbReference type="GO" id="GO:0051082">
    <property type="term" value="F:unfolded protein binding"/>
    <property type="evidence" value="ECO:0007669"/>
    <property type="project" value="InterPro"/>
</dbReference>
<dbReference type="CDD" id="cd03337">
    <property type="entry name" value="TCP1_gamma"/>
    <property type="match status" value="1"/>
</dbReference>
<dbReference type="PRINTS" id="PR00304">
    <property type="entry name" value="TCOMPLEXTCP1"/>
</dbReference>
<evidence type="ECO:0000256" key="6">
    <source>
        <dbReference type="ARBA" id="ARBA00022840"/>
    </source>
</evidence>
<evidence type="ECO:0000256" key="3">
    <source>
        <dbReference type="ARBA" id="ARBA00017187"/>
    </source>
</evidence>
<dbReference type="Proteomes" id="UP000053766">
    <property type="component" value="Unassembled WGS sequence"/>
</dbReference>
<evidence type="ECO:0000256" key="9">
    <source>
        <dbReference type="RuleBase" id="RU004191"/>
    </source>
</evidence>
<keyword evidence="4" id="KW-0963">Cytoplasm</keyword>
<evidence type="ECO:0000256" key="5">
    <source>
        <dbReference type="ARBA" id="ARBA00022741"/>
    </source>
</evidence>
<keyword evidence="6 8" id="KW-0067">ATP-binding</keyword>
<dbReference type="InterPro" id="IPR017998">
    <property type="entry name" value="Chaperone_TCP-1"/>
</dbReference>
<comment type="subcellular location">
    <subcellularLocation>
        <location evidence="1">Cytoplasm</location>
    </subcellularLocation>
</comment>
<proteinExistence type="inferred from homology"/>
<dbReference type="SUPFAM" id="SSF48592">
    <property type="entry name" value="GroEL equatorial domain-like"/>
    <property type="match status" value="1"/>
</dbReference>
<keyword evidence="5 8" id="KW-0547">Nucleotide-binding</keyword>
<dbReference type="InterPro" id="IPR012719">
    <property type="entry name" value="Chap_CCT_gamma"/>
</dbReference>
<dbReference type="FunFam" id="3.50.7.10:FF:000005">
    <property type="entry name" value="T-complex protein 1 subunit gamma"/>
    <property type="match status" value="1"/>
</dbReference>
<dbReference type="Gene3D" id="3.50.7.10">
    <property type="entry name" value="GroEL"/>
    <property type="match status" value="1"/>
</dbReference>
<dbReference type="NCBIfam" id="NF041083">
    <property type="entry name" value="thermosome_beta"/>
    <property type="match status" value="1"/>
</dbReference>
<gene>
    <name evidence="10" type="ORF">DICVIV_07866</name>
</gene>
<reference evidence="11" key="2">
    <citation type="journal article" date="2016" name="Sci. Rep.">
        <title>Dictyocaulus viviparus genome, variome and transcriptome elucidate lungworm biology and support future intervention.</title>
        <authorList>
            <person name="McNulty S.N."/>
            <person name="Strube C."/>
            <person name="Rosa B.A."/>
            <person name="Martin J.C."/>
            <person name="Tyagi R."/>
            <person name="Choi Y.J."/>
            <person name="Wang Q."/>
            <person name="Hallsworth Pepin K."/>
            <person name="Zhang X."/>
            <person name="Ozersky P."/>
            <person name="Wilson R.K."/>
            <person name="Sternberg P.W."/>
            <person name="Gasser R.B."/>
            <person name="Mitreva M."/>
        </authorList>
    </citation>
    <scope>NUCLEOTIDE SEQUENCE [LARGE SCALE GENOMIC DNA]</scope>
    <source>
        <strain evidence="11">HannoverDv2000</strain>
    </source>
</reference>
<dbReference type="PROSITE" id="PS00995">
    <property type="entry name" value="TCP1_3"/>
    <property type="match status" value="1"/>
</dbReference>
<dbReference type="GO" id="GO:0005832">
    <property type="term" value="C:chaperonin-containing T-complex"/>
    <property type="evidence" value="ECO:0007669"/>
    <property type="project" value="UniProtKB-ARBA"/>
</dbReference>
<dbReference type="AlphaFoldDB" id="A0A0D8XUJ5"/>
<dbReference type="NCBIfam" id="NF041082">
    <property type="entry name" value="thermosome_alpha"/>
    <property type="match status" value="1"/>
</dbReference>
<evidence type="ECO:0000256" key="2">
    <source>
        <dbReference type="ARBA" id="ARBA00008020"/>
    </source>
</evidence>
<dbReference type="PROSITE" id="PS00750">
    <property type="entry name" value="TCP1_1"/>
    <property type="match status" value="1"/>
</dbReference>
<dbReference type="NCBIfam" id="TIGR02344">
    <property type="entry name" value="chap_CCT_gamma"/>
    <property type="match status" value="1"/>
</dbReference>
<dbReference type="InterPro" id="IPR027410">
    <property type="entry name" value="TCP-1-like_intermed_sf"/>
</dbReference>
<organism evidence="10 11">
    <name type="scientific">Dictyocaulus viviparus</name>
    <name type="common">Bovine lungworm</name>
    <dbReference type="NCBI Taxonomy" id="29172"/>
    <lineage>
        <taxon>Eukaryota</taxon>
        <taxon>Metazoa</taxon>
        <taxon>Ecdysozoa</taxon>
        <taxon>Nematoda</taxon>
        <taxon>Chromadorea</taxon>
        <taxon>Rhabditida</taxon>
        <taxon>Rhabditina</taxon>
        <taxon>Rhabditomorpha</taxon>
        <taxon>Strongyloidea</taxon>
        <taxon>Metastrongylidae</taxon>
        <taxon>Dictyocaulus</taxon>
    </lineage>
</organism>
<dbReference type="PANTHER" id="PTHR11353">
    <property type="entry name" value="CHAPERONIN"/>
    <property type="match status" value="1"/>
</dbReference>
<dbReference type="InterPro" id="IPR054827">
    <property type="entry name" value="thermosome_alpha"/>
</dbReference>
<evidence type="ECO:0000313" key="11">
    <source>
        <dbReference type="Proteomes" id="UP000053766"/>
    </source>
</evidence>
<accession>A0A0D8XUJ5</accession>
<dbReference type="EMBL" id="KN716371">
    <property type="protein sequence ID" value="KJH46056.1"/>
    <property type="molecule type" value="Genomic_DNA"/>
</dbReference>
<dbReference type="PROSITE" id="PS00751">
    <property type="entry name" value="TCP1_2"/>
    <property type="match status" value="1"/>
</dbReference>
<evidence type="ECO:0000313" key="10">
    <source>
        <dbReference type="EMBL" id="KJH46056.1"/>
    </source>
</evidence>
<dbReference type="GO" id="GO:0005524">
    <property type="term" value="F:ATP binding"/>
    <property type="evidence" value="ECO:0007669"/>
    <property type="project" value="UniProtKB-KW"/>
</dbReference>
<dbReference type="OrthoDB" id="275057at2759"/>
<dbReference type="InterPro" id="IPR002194">
    <property type="entry name" value="Chaperonin_TCP-1_CS"/>
</dbReference>
<keyword evidence="11" id="KW-1185">Reference proteome</keyword>
<dbReference type="InterPro" id="IPR002423">
    <property type="entry name" value="Cpn60/GroEL/TCP-1"/>
</dbReference>
<evidence type="ECO:0000256" key="1">
    <source>
        <dbReference type="ARBA" id="ARBA00004496"/>
    </source>
</evidence>
<evidence type="ECO:0000256" key="7">
    <source>
        <dbReference type="ARBA" id="ARBA00023186"/>
    </source>
</evidence>
<dbReference type="Gene3D" id="1.10.560.10">
    <property type="entry name" value="GroEL-like equatorial domain"/>
    <property type="match status" value="1"/>
</dbReference>
<dbReference type="Gene3D" id="3.30.260.10">
    <property type="entry name" value="TCP-1-like chaperonin intermediate domain"/>
    <property type="match status" value="1"/>
</dbReference>
<dbReference type="SUPFAM" id="SSF52029">
    <property type="entry name" value="GroEL apical domain-like"/>
    <property type="match status" value="1"/>
</dbReference>
<comment type="similarity">
    <text evidence="2 8">Belongs to the TCP-1 chaperonin family.</text>
</comment>
<dbReference type="InterPro" id="IPR027413">
    <property type="entry name" value="GROEL-like_equatorial_sf"/>
</dbReference>
<dbReference type="STRING" id="29172.A0A0D8XUJ5"/>